<proteinExistence type="predicted"/>
<feature type="compositionally biased region" description="Basic and acidic residues" evidence="1">
    <location>
        <begin position="15"/>
        <end position="25"/>
    </location>
</feature>
<feature type="region of interest" description="Disordered" evidence="1">
    <location>
        <begin position="313"/>
        <end position="334"/>
    </location>
</feature>
<dbReference type="Proteomes" id="UP001596383">
    <property type="component" value="Unassembled WGS sequence"/>
</dbReference>
<evidence type="ECO:0000313" key="3">
    <source>
        <dbReference type="Proteomes" id="UP001596383"/>
    </source>
</evidence>
<keyword evidence="3" id="KW-1185">Reference proteome</keyword>
<gene>
    <name evidence="2" type="ORF">ACFQE6_04445</name>
</gene>
<evidence type="ECO:0000256" key="1">
    <source>
        <dbReference type="SAM" id="MobiDB-lite"/>
    </source>
</evidence>
<comment type="caution">
    <text evidence="2">The sequence shown here is derived from an EMBL/GenBank/DDBJ whole genome shotgun (WGS) entry which is preliminary data.</text>
</comment>
<feature type="region of interest" description="Disordered" evidence="1">
    <location>
        <begin position="213"/>
        <end position="234"/>
    </location>
</feature>
<organism evidence="2 3">
    <name type="scientific">Natrinema soli</name>
    <dbReference type="NCBI Taxonomy" id="1930624"/>
    <lineage>
        <taxon>Archaea</taxon>
        <taxon>Methanobacteriati</taxon>
        <taxon>Methanobacteriota</taxon>
        <taxon>Stenosarchaea group</taxon>
        <taxon>Halobacteria</taxon>
        <taxon>Halobacteriales</taxon>
        <taxon>Natrialbaceae</taxon>
        <taxon>Natrinema</taxon>
    </lineage>
</organism>
<sequence>MSTASTNASEDEDDAKNKGNTHDVDGDCVYLVFGADSSEDDLDAWVAEHEDEIAEGSQDSTAQVVQYQDISQLNVNQQANAVSIAIDGGEATAIQQADQNNSNTQEGRAESINISETENSETFNDVSTVYIVFAEETGYREFNGWVVSDETYQSEQSAQATIEQSQEVNQLNYSSQSTAVAIAEDGSDAGAYQQSAQTNENYQHAEAAAVNIGGGKKAKKRKKKKKKGKEIAGSQEAMSSIEQWQEVAQLNVSEQGVAIAIAVGSGSVAEAYQVSSQSNLNEQVADATAINFEWTSADEVIANADMVGEFSDEKMNRTDDGSSQSNSQEASANIAQVQSVGQENISLQNAAIAVGTDDSTATARQESYQANLNAQVASAEALNVEGSHCSATAVVSGENTNGDESWAVAYESGNNENAQQVATAEINQLQFIEQLNVNEQNGAIAYAADSGDAVAEQLNYQLNRNVQVAEASAVNEGGGDKNKKEKKGKKKA</sequence>
<dbReference type="AlphaFoldDB" id="A0ABD5SGW3"/>
<evidence type="ECO:0000313" key="2">
    <source>
        <dbReference type="EMBL" id="MFC6764318.1"/>
    </source>
</evidence>
<protein>
    <submittedName>
        <fullName evidence="2">Uncharacterized protein</fullName>
    </submittedName>
</protein>
<dbReference type="RefSeq" id="WP_337959444.1">
    <property type="nucleotide sequence ID" value="NZ_JAQIVI010000073.1"/>
</dbReference>
<name>A0ABD5SGW3_9EURY</name>
<dbReference type="EMBL" id="JBHSWV010000073">
    <property type="protein sequence ID" value="MFC6764318.1"/>
    <property type="molecule type" value="Genomic_DNA"/>
</dbReference>
<feature type="compositionally biased region" description="Basic residues" evidence="1">
    <location>
        <begin position="216"/>
        <end position="228"/>
    </location>
</feature>
<reference evidence="2 3" key="1">
    <citation type="journal article" date="2019" name="Int. J. Syst. Evol. Microbiol.">
        <title>The Global Catalogue of Microorganisms (GCM) 10K type strain sequencing project: providing services to taxonomists for standard genome sequencing and annotation.</title>
        <authorList>
            <consortium name="The Broad Institute Genomics Platform"/>
            <consortium name="The Broad Institute Genome Sequencing Center for Infectious Disease"/>
            <person name="Wu L."/>
            <person name="Ma J."/>
        </authorList>
    </citation>
    <scope>NUCLEOTIDE SEQUENCE [LARGE SCALE GENOMIC DNA]</scope>
    <source>
        <strain evidence="2 3">LMG 29247</strain>
    </source>
</reference>
<accession>A0ABD5SGW3</accession>
<feature type="compositionally biased region" description="Low complexity" evidence="1">
    <location>
        <begin position="322"/>
        <end position="334"/>
    </location>
</feature>
<feature type="region of interest" description="Disordered" evidence="1">
    <location>
        <begin position="472"/>
        <end position="492"/>
    </location>
</feature>
<feature type="region of interest" description="Disordered" evidence="1">
    <location>
        <begin position="1"/>
        <end position="25"/>
    </location>
</feature>